<name>A0A7W3MZA1_9ACTN</name>
<dbReference type="AlphaFoldDB" id="A0A7W3MZA1"/>
<dbReference type="SUPFAM" id="SSF57783">
    <property type="entry name" value="Zinc beta-ribbon"/>
    <property type="match status" value="1"/>
</dbReference>
<dbReference type="RefSeq" id="WP_182706041.1">
    <property type="nucleotide sequence ID" value="NZ_JACJII010000001.1"/>
</dbReference>
<organism evidence="1 2">
    <name type="scientific">Thermomonospora cellulosilytica</name>
    <dbReference type="NCBI Taxonomy" id="1411118"/>
    <lineage>
        <taxon>Bacteria</taxon>
        <taxon>Bacillati</taxon>
        <taxon>Actinomycetota</taxon>
        <taxon>Actinomycetes</taxon>
        <taxon>Streptosporangiales</taxon>
        <taxon>Thermomonosporaceae</taxon>
        <taxon>Thermomonospora</taxon>
    </lineage>
</organism>
<dbReference type="EMBL" id="JACJII010000001">
    <property type="protein sequence ID" value="MBA9004645.1"/>
    <property type="molecule type" value="Genomic_DNA"/>
</dbReference>
<dbReference type="Proteomes" id="UP000539313">
    <property type="component" value="Unassembled WGS sequence"/>
</dbReference>
<evidence type="ECO:0000313" key="1">
    <source>
        <dbReference type="EMBL" id="MBA9004645.1"/>
    </source>
</evidence>
<keyword evidence="2" id="KW-1185">Reference proteome</keyword>
<protein>
    <submittedName>
        <fullName evidence="1">Transposase-like protein</fullName>
    </submittedName>
</protein>
<evidence type="ECO:0000313" key="2">
    <source>
        <dbReference type="Proteomes" id="UP000539313"/>
    </source>
</evidence>
<proteinExistence type="predicted"/>
<sequence>MSERAAPFYCPYCGEEDLRPLEGEGSWYCADCARSFRLRFLGVGAPSGAPSDDDRGAQP</sequence>
<gene>
    <name evidence="1" type="ORF">HNR21_003527</name>
</gene>
<accession>A0A7W3MZA1</accession>
<reference evidence="1 2" key="1">
    <citation type="submission" date="2020-08" db="EMBL/GenBank/DDBJ databases">
        <title>Sequencing the genomes of 1000 actinobacteria strains.</title>
        <authorList>
            <person name="Klenk H.-P."/>
        </authorList>
    </citation>
    <scope>NUCLEOTIDE SEQUENCE [LARGE SCALE GENOMIC DNA]</scope>
    <source>
        <strain evidence="1 2">DSM 45823</strain>
    </source>
</reference>
<comment type="caution">
    <text evidence="1">The sequence shown here is derived from an EMBL/GenBank/DDBJ whole genome shotgun (WGS) entry which is preliminary data.</text>
</comment>